<accession>A0A8S4BQE2</accession>
<dbReference type="InterPro" id="IPR018378">
    <property type="entry name" value="C-type_lectin_CS"/>
</dbReference>
<evidence type="ECO:0000259" key="5">
    <source>
        <dbReference type="PROSITE" id="PS50041"/>
    </source>
</evidence>
<evidence type="ECO:0000256" key="2">
    <source>
        <dbReference type="ARBA" id="ARBA00023157"/>
    </source>
</evidence>
<sequence length="305" mass="34698">MAEEEVQYASVVFKGNQRKPQAKREPETIYAEVKVQNEAAVASAGPLAEKEAEKRSHDFQKLAYCFGTICFILLLGIIGICVYLTKIHNDERHFKSTQMALLFEKSNHPKINTEITSLNAENQKLNTENKQLEAEKKNLTEELKNKEDAQIKFNASRAQWSIDAYCPKTNNFRTCQQCEKDWLNNQDSCYAVNNAAPDKRRSWEEARKICRGKGSDLVVVDDEKEKTFVNDKSWGSSGTTGFWIGLKAENGTWKWIDGSYLANNSWMTEQLQDGQCVISVQSQGWKSVSCNENQQWICEKAALSV</sequence>
<dbReference type="InterPro" id="IPR016187">
    <property type="entry name" value="CTDL_fold"/>
</dbReference>
<keyword evidence="7" id="KW-1185">Reference proteome</keyword>
<keyword evidence="4" id="KW-1133">Transmembrane helix</keyword>
<dbReference type="InterPro" id="IPR001304">
    <property type="entry name" value="C-type_lectin-like"/>
</dbReference>
<dbReference type="PROSITE" id="PS50041">
    <property type="entry name" value="C_TYPE_LECTIN_2"/>
    <property type="match status" value="1"/>
</dbReference>
<evidence type="ECO:0000256" key="4">
    <source>
        <dbReference type="SAM" id="Phobius"/>
    </source>
</evidence>
<evidence type="ECO:0000313" key="6">
    <source>
        <dbReference type="EMBL" id="CAG6014371.1"/>
    </source>
</evidence>
<dbReference type="PROSITE" id="PS00615">
    <property type="entry name" value="C_TYPE_LECTIN_1"/>
    <property type="match status" value="1"/>
</dbReference>
<dbReference type="Proteomes" id="UP000677803">
    <property type="component" value="Unassembled WGS sequence"/>
</dbReference>
<dbReference type="GO" id="GO:0005886">
    <property type="term" value="C:plasma membrane"/>
    <property type="evidence" value="ECO:0007669"/>
    <property type="project" value="UniProtKB-SubCell"/>
</dbReference>
<comment type="caution">
    <text evidence="6">The sequence shown here is derived from an EMBL/GenBank/DDBJ whole genome shotgun (WGS) entry which is preliminary data.</text>
</comment>
<reference evidence="6" key="1">
    <citation type="submission" date="2021-05" db="EMBL/GenBank/DDBJ databases">
        <authorList>
            <person name="Tigano A."/>
        </authorList>
    </citation>
    <scope>NUCLEOTIDE SEQUENCE</scope>
</reference>
<dbReference type="OrthoDB" id="6345871at2759"/>
<keyword evidence="3" id="KW-0175">Coiled coil</keyword>
<dbReference type="SUPFAM" id="SSF56436">
    <property type="entry name" value="C-type lectin-like"/>
    <property type="match status" value="1"/>
</dbReference>
<dbReference type="SMART" id="SM00034">
    <property type="entry name" value="CLECT"/>
    <property type="match status" value="1"/>
</dbReference>
<feature type="domain" description="C-type lectin" evidence="5">
    <location>
        <begin position="185"/>
        <end position="299"/>
    </location>
</feature>
<evidence type="ECO:0000256" key="3">
    <source>
        <dbReference type="SAM" id="Coils"/>
    </source>
</evidence>
<dbReference type="Gene3D" id="3.10.100.10">
    <property type="entry name" value="Mannose-Binding Protein A, subunit A"/>
    <property type="match status" value="1"/>
</dbReference>
<dbReference type="PANTHER" id="PTHR45710:SF39">
    <property type="entry name" value="C-TYPE LECTIN DOMAIN FAMILY 4 MEMBER M"/>
    <property type="match status" value="1"/>
</dbReference>
<evidence type="ECO:0000256" key="1">
    <source>
        <dbReference type="ARBA" id="ARBA00004401"/>
    </source>
</evidence>
<feature type="coiled-coil region" evidence="3">
    <location>
        <begin position="115"/>
        <end position="152"/>
    </location>
</feature>
<dbReference type="InterPro" id="IPR016186">
    <property type="entry name" value="C-type_lectin-like/link_sf"/>
</dbReference>
<keyword evidence="4" id="KW-0472">Membrane</keyword>
<dbReference type="PANTHER" id="PTHR45710">
    <property type="entry name" value="C-TYPE LECTIN DOMAIN-CONTAINING PROTEIN 180"/>
    <property type="match status" value="1"/>
</dbReference>
<proteinExistence type="predicted"/>
<keyword evidence="4" id="KW-0812">Transmembrane</keyword>
<name>A0A8S4BQE2_9TELE</name>
<keyword evidence="2" id="KW-1015">Disulfide bond</keyword>
<protein>
    <submittedName>
        <fullName evidence="6">(Atlantic silverside) hypothetical protein</fullName>
    </submittedName>
</protein>
<feature type="transmembrane region" description="Helical" evidence="4">
    <location>
        <begin position="62"/>
        <end position="85"/>
    </location>
</feature>
<comment type="subcellular location">
    <subcellularLocation>
        <location evidence="1">Cell membrane</location>
        <topology evidence="1">Single-pass type II membrane protein</topology>
    </subcellularLocation>
</comment>
<dbReference type="EMBL" id="CAJRST010038888">
    <property type="protein sequence ID" value="CAG6014371.1"/>
    <property type="molecule type" value="Genomic_DNA"/>
</dbReference>
<gene>
    <name evidence="6" type="ORF">MMEN_LOCUS19274</name>
</gene>
<dbReference type="AlphaFoldDB" id="A0A8S4BQE2"/>
<evidence type="ECO:0000313" key="7">
    <source>
        <dbReference type="Proteomes" id="UP000677803"/>
    </source>
</evidence>
<dbReference type="InterPro" id="IPR050828">
    <property type="entry name" value="C-type_lectin/matrix_domain"/>
</dbReference>
<organism evidence="6 7">
    <name type="scientific">Menidia menidia</name>
    <name type="common">Atlantic silverside</name>
    <dbReference type="NCBI Taxonomy" id="238744"/>
    <lineage>
        <taxon>Eukaryota</taxon>
        <taxon>Metazoa</taxon>
        <taxon>Chordata</taxon>
        <taxon>Craniata</taxon>
        <taxon>Vertebrata</taxon>
        <taxon>Euteleostomi</taxon>
        <taxon>Actinopterygii</taxon>
        <taxon>Neopterygii</taxon>
        <taxon>Teleostei</taxon>
        <taxon>Neoteleostei</taxon>
        <taxon>Acanthomorphata</taxon>
        <taxon>Ovalentaria</taxon>
        <taxon>Atherinomorphae</taxon>
        <taxon>Atheriniformes</taxon>
        <taxon>Atherinopsidae</taxon>
        <taxon>Menidiinae</taxon>
        <taxon>Menidia</taxon>
    </lineage>
</organism>
<dbReference type="Pfam" id="PF00059">
    <property type="entry name" value="Lectin_C"/>
    <property type="match status" value="1"/>
</dbReference>